<feature type="transmembrane region" description="Helical" evidence="12">
    <location>
        <begin position="32"/>
        <end position="49"/>
    </location>
</feature>
<evidence type="ECO:0000256" key="1">
    <source>
        <dbReference type="ARBA" id="ARBA00001970"/>
    </source>
</evidence>
<dbReference type="AlphaFoldDB" id="A0ABD1F8X2"/>
<evidence type="ECO:0000256" key="11">
    <source>
        <dbReference type="ARBA" id="ARBA00024225"/>
    </source>
</evidence>
<comment type="caution">
    <text evidence="14">The sequence shown here is derived from an EMBL/GenBank/DDBJ whole genome shotgun (WGS) entry which is preliminary data.</text>
</comment>
<dbReference type="Pfam" id="PF03188">
    <property type="entry name" value="Cytochrom_B561"/>
    <property type="match status" value="1"/>
</dbReference>
<proteinExistence type="predicted"/>
<gene>
    <name evidence="14" type="ORF">ABEB36_003157</name>
</gene>
<dbReference type="PANTHER" id="PTHR15422:SF43">
    <property type="entry name" value="ASCORBATE FERRIREDUCTASE (TRANSMEMBRANE)"/>
    <property type="match status" value="1"/>
</dbReference>
<evidence type="ECO:0000256" key="6">
    <source>
        <dbReference type="ARBA" id="ARBA00022723"/>
    </source>
</evidence>
<dbReference type="InterPro" id="IPR006593">
    <property type="entry name" value="Cyt_b561/ferric_Rdtase_TM"/>
</dbReference>
<dbReference type="PANTHER" id="PTHR15422">
    <property type="entry name" value="OS05G0565100 PROTEIN"/>
    <property type="match status" value="1"/>
</dbReference>
<evidence type="ECO:0000256" key="12">
    <source>
        <dbReference type="SAM" id="Phobius"/>
    </source>
</evidence>
<keyword evidence="7" id="KW-0249">Electron transport</keyword>
<feature type="transmembrane region" description="Helical" evidence="12">
    <location>
        <begin position="188"/>
        <end position="208"/>
    </location>
</feature>
<evidence type="ECO:0000256" key="5">
    <source>
        <dbReference type="ARBA" id="ARBA00022692"/>
    </source>
</evidence>
<keyword evidence="8 12" id="KW-1133">Transmembrane helix</keyword>
<feature type="transmembrane region" description="Helical" evidence="12">
    <location>
        <begin position="61"/>
        <end position="81"/>
    </location>
</feature>
<dbReference type="GO" id="GO:0046872">
    <property type="term" value="F:metal ion binding"/>
    <property type="evidence" value="ECO:0007669"/>
    <property type="project" value="UniProtKB-KW"/>
</dbReference>
<keyword evidence="9" id="KW-0408">Iron</keyword>
<evidence type="ECO:0000313" key="14">
    <source>
        <dbReference type="EMBL" id="KAL1513796.1"/>
    </source>
</evidence>
<feature type="transmembrane region" description="Helical" evidence="12">
    <location>
        <begin position="101"/>
        <end position="121"/>
    </location>
</feature>
<evidence type="ECO:0000256" key="3">
    <source>
        <dbReference type="ARBA" id="ARBA00022448"/>
    </source>
</evidence>
<keyword evidence="3" id="KW-0813">Transport</keyword>
<keyword evidence="6" id="KW-0479">Metal-binding</keyword>
<evidence type="ECO:0000256" key="4">
    <source>
        <dbReference type="ARBA" id="ARBA00022617"/>
    </source>
</evidence>
<feature type="domain" description="Cytochrome b561" evidence="13">
    <location>
        <begin position="61"/>
        <end position="209"/>
    </location>
</feature>
<evidence type="ECO:0000256" key="7">
    <source>
        <dbReference type="ARBA" id="ARBA00022982"/>
    </source>
</evidence>
<dbReference type="Gene3D" id="1.20.120.1770">
    <property type="match status" value="1"/>
</dbReference>
<name>A0ABD1F8X2_HYPHA</name>
<feature type="transmembrane region" description="Helical" evidence="12">
    <location>
        <begin position="147"/>
        <end position="168"/>
    </location>
</feature>
<evidence type="ECO:0000313" key="15">
    <source>
        <dbReference type="Proteomes" id="UP001566132"/>
    </source>
</evidence>
<sequence length="254" mass="28692">MEGIQFKDKVFPSSTYTQVTTVQRVLWICNTFYYQILASITFVAFWLFFNSHTTGRTLFTMHLVCSTAAYVPLMAVSIILFSEDNVTTLYIPRTSRNWVHGVLLLISTLLVTIGIGVETHLKNLNNGKHFVSNHAILGKISKNLFKIIVIILLGLASWILVFVSVLLGVAAAQTRNLSKYVRPIVTKFIHNLLGISAFLIGMVSIWYERRAFQRYGLPESALSIFEVGFVFITIWSLLAAFKSLFAQVKGVFHF</sequence>
<dbReference type="EC" id="7.2.1.3" evidence="11"/>
<evidence type="ECO:0000256" key="10">
    <source>
        <dbReference type="ARBA" id="ARBA00023136"/>
    </source>
</evidence>
<keyword evidence="4" id="KW-0349">Heme</keyword>
<dbReference type="GO" id="GO:0016020">
    <property type="term" value="C:membrane"/>
    <property type="evidence" value="ECO:0007669"/>
    <property type="project" value="UniProtKB-SubCell"/>
</dbReference>
<keyword evidence="5 12" id="KW-0812">Transmembrane</keyword>
<keyword evidence="15" id="KW-1185">Reference proteome</keyword>
<dbReference type="GO" id="GO:0140571">
    <property type="term" value="F:transmembrane ascorbate ferrireductase activity"/>
    <property type="evidence" value="ECO:0007669"/>
    <property type="project" value="UniProtKB-EC"/>
</dbReference>
<protein>
    <recommendedName>
        <fullName evidence="11">ascorbate ferrireductase (transmembrane)</fullName>
        <ecNumber evidence="11">7.2.1.3</ecNumber>
    </recommendedName>
</protein>
<evidence type="ECO:0000256" key="8">
    <source>
        <dbReference type="ARBA" id="ARBA00022989"/>
    </source>
</evidence>
<organism evidence="14 15">
    <name type="scientific">Hypothenemus hampei</name>
    <name type="common">Coffee berry borer</name>
    <dbReference type="NCBI Taxonomy" id="57062"/>
    <lineage>
        <taxon>Eukaryota</taxon>
        <taxon>Metazoa</taxon>
        <taxon>Ecdysozoa</taxon>
        <taxon>Arthropoda</taxon>
        <taxon>Hexapoda</taxon>
        <taxon>Insecta</taxon>
        <taxon>Pterygota</taxon>
        <taxon>Neoptera</taxon>
        <taxon>Endopterygota</taxon>
        <taxon>Coleoptera</taxon>
        <taxon>Polyphaga</taxon>
        <taxon>Cucujiformia</taxon>
        <taxon>Curculionidae</taxon>
        <taxon>Scolytinae</taxon>
        <taxon>Hypothenemus</taxon>
    </lineage>
</organism>
<comment type="cofactor">
    <cofactor evidence="1">
        <name>heme b</name>
        <dbReference type="ChEBI" id="CHEBI:60344"/>
    </cofactor>
</comment>
<dbReference type="InterPro" id="IPR045150">
    <property type="entry name" value="CYB561D1/2"/>
</dbReference>
<dbReference type="SMART" id="SM00665">
    <property type="entry name" value="B561"/>
    <property type="match status" value="1"/>
</dbReference>
<dbReference type="Proteomes" id="UP001566132">
    <property type="component" value="Unassembled WGS sequence"/>
</dbReference>
<accession>A0ABD1F8X2</accession>
<feature type="transmembrane region" description="Helical" evidence="12">
    <location>
        <begin position="220"/>
        <end position="241"/>
    </location>
</feature>
<comment type="subcellular location">
    <subcellularLocation>
        <location evidence="2">Membrane</location>
        <topology evidence="2">Multi-pass membrane protein</topology>
    </subcellularLocation>
</comment>
<reference evidence="14 15" key="1">
    <citation type="submission" date="2024-05" db="EMBL/GenBank/DDBJ databases">
        <title>Genetic variation in Jamaican populations of the coffee berry borer (Hypothenemus hampei).</title>
        <authorList>
            <person name="Errbii M."/>
            <person name="Myrie A."/>
        </authorList>
    </citation>
    <scope>NUCLEOTIDE SEQUENCE [LARGE SCALE GENOMIC DNA]</scope>
    <source>
        <strain evidence="14">JA-Hopewell-2020-01-JO</strain>
        <tissue evidence="14">Whole body</tissue>
    </source>
</reference>
<evidence type="ECO:0000256" key="9">
    <source>
        <dbReference type="ARBA" id="ARBA00023004"/>
    </source>
</evidence>
<keyword evidence="10 12" id="KW-0472">Membrane</keyword>
<evidence type="ECO:0000259" key="13">
    <source>
        <dbReference type="SMART" id="SM00665"/>
    </source>
</evidence>
<evidence type="ECO:0000256" key="2">
    <source>
        <dbReference type="ARBA" id="ARBA00004141"/>
    </source>
</evidence>
<dbReference type="EMBL" id="JBDJPC010000002">
    <property type="protein sequence ID" value="KAL1513796.1"/>
    <property type="molecule type" value="Genomic_DNA"/>
</dbReference>